<protein>
    <submittedName>
        <fullName evidence="1">Uncharacterized protein</fullName>
    </submittedName>
</protein>
<organism evidence="1 2">
    <name type="scientific">Lecanicillium saksenae</name>
    <dbReference type="NCBI Taxonomy" id="468837"/>
    <lineage>
        <taxon>Eukaryota</taxon>
        <taxon>Fungi</taxon>
        <taxon>Dikarya</taxon>
        <taxon>Ascomycota</taxon>
        <taxon>Pezizomycotina</taxon>
        <taxon>Sordariomycetes</taxon>
        <taxon>Hypocreomycetidae</taxon>
        <taxon>Hypocreales</taxon>
        <taxon>Cordycipitaceae</taxon>
        <taxon>Lecanicillium</taxon>
    </lineage>
</organism>
<dbReference type="EMBL" id="JANAKD010000202">
    <property type="protein sequence ID" value="KAJ3496310.1"/>
    <property type="molecule type" value="Genomic_DNA"/>
</dbReference>
<keyword evidence="2" id="KW-1185">Reference proteome</keyword>
<accession>A0ACC1R3A8</accession>
<evidence type="ECO:0000313" key="1">
    <source>
        <dbReference type="EMBL" id="KAJ3496310.1"/>
    </source>
</evidence>
<name>A0ACC1R3A8_9HYPO</name>
<evidence type="ECO:0000313" key="2">
    <source>
        <dbReference type="Proteomes" id="UP001148737"/>
    </source>
</evidence>
<gene>
    <name evidence="1" type="ORF">NLG97_g2751</name>
</gene>
<dbReference type="Proteomes" id="UP001148737">
    <property type="component" value="Unassembled WGS sequence"/>
</dbReference>
<proteinExistence type="predicted"/>
<reference evidence="1" key="1">
    <citation type="submission" date="2022-07" db="EMBL/GenBank/DDBJ databases">
        <title>Genome Sequence of Lecanicillium saksenae.</title>
        <authorList>
            <person name="Buettner E."/>
        </authorList>
    </citation>
    <scope>NUCLEOTIDE SEQUENCE</scope>
    <source>
        <strain evidence="1">VT-O1</strain>
    </source>
</reference>
<sequence>MPQQKRQRSVSLMAATAQDHLDVGGGRLAWLSSLDTAYSPQHNYRRSSIICTIGPKTNSVEAICRDTEGATPELSP</sequence>
<comment type="caution">
    <text evidence="1">The sequence shown here is derived from an EMBL/GenBank/DDBJ whole genome shotgun (WGS) entry which is preliminary data.</text>
</comment>